<evidence type="ECO:0000313" key="2">
    <source>
        <dbReference type="EMBL" id="MBL4938236.1"/>
    </source>
</evidence>
<reference evidence="2 3" key="1">
    <citation type="submission" date="2021-01" db="EMBL/GenBank/DDBJ databases">
        <title>Genome public.</title>
        <authorList>
            <person name="Liu C."/>
            <person name="Sun Q."/>
        </authorList>
    </citation>
    <scope>NUCLEOTIDE SEQUENCE [LARGE SCALE GENOMIC DNA]</scope>
    <source>
        <strain evidence="2 3">YIM B02515</strain>
    </source>
</reference>
<dbReference type="CDD" id="cd00371">
    <property type="entry name" value="HMA"/>
    <property type="match status" value="1"/>
</dbReference>
<dbReference type="PROSITE" id="PS50846">
    <property type="entry name" value="HMA_2"/>
    <property type="match status" value="1"/>
</dbReference>
<comment type="caution">
    <text evidence="2">The sequence shown here is derived from an EMBL/GenBank/DDBJ whole genome shotgun (WGS) entry which is preliminary data.</text>
</comment>
<gene>
    <name evidence="2" type="ORF">JK636_21220</name>
</gene>
<evidence type="ECO:0000259" key="1">
    <source>
        <dbReference type="PROSITE" id="PS50846"/>
    </source>
</evidence>
<dbReference type="SUPFAM" id="SSF55008">
    <property type="entry name" value="HMA, heavy metal-associated domain"/>
    <property type="match status" value="1"/>
</dbReference>
<dbReference type="Pfam" id="PF00403">
    <property type="entry name" value="HMA"/>
    <property type="match status" value="1"/>
</dbReference>
<dbReference type="InterPro" id="IPR036163">
    <property type="entry name" value="HMA_dom_sf"/>
</dbReference>
<protein>
    <submittedName>
        <fullName evidence="2">Heavy-metal-associated domain-containing protein</fullName>
    </submittedName>
</protein>
<dbReference type="EMBL" id="JAESWC010000018">
    <property type="protein sequence ID" value="MBL4938236.1"/>
    <property type="molecule type" value="Genomic_DNA"/>
</dbReference>
<dbReference type="RefSeq" id="WP_202750959.1">
    <property type="nucleotide sequence ID" value="NZ_JAESWC010000018.1"/>
</dbReference>
<name>A0ABS1TFU1_9CLOT</name>
<evidence type="ECO:0000313" key="3">
    <source>
        <dbReference type="Proteomes" id="UP000632377"/>
    </source>
</evidence>
<organism evidence="2 3">
    <name type="scientific">Clostridium rhizosphaerae</name>
    <dbReference type="NCBI Taxonomy" id="2803861"/>
    <lineage>
        <taxon>Bacteria</taxon>
        <taxon>Bacillati</taxon>
        <taxon>Bacillota</taxon>
        <taxon>Clostridia</taxon>
        <taxon>Eubacteriales</taxon>
        <taxon>Clostridiaceae</taxon>
        <taxon>Clostridium</taxon>
    </lineage>
</organism>
<sequence length="59" mass="6617">MPSCVIKIEGTVKKIEGVNKAEVFFNASKLKVEFDESQVNGDDIRRTVEKLGYEVLGEK</sequence>
<feature type="domain" description="HMA" evidence="1">
    <location>
        <begin position="1"/>
        <end position="56"/>
    </location>
</feature>
<dbReference type="InterPro" id="IPR006121">
    <property type="entry name" value="HMA_dom"/>
</dbReference>
<dbReference type="Proteomes" id="UP000632377">
    <property type="component" value="Unassembled WGS sequence"/>
</dbReference>
<dbReference type="Gene3D" id="3.30.70.100">
    <property type="match status" value="1"/>
</dbReference>
<proteinExistence type="predicted"/>
<keyword evidence="3" id="KW-1185">Reference proteome</keyword>
<accession>A0ABS1TFU1</accession>